<protein>
    <recommendedName>
        <fullName evidence="2">Glucosamine/galactosamine-6-phosphate isomerase domain-containing protein</fullName>
    </recommendedName>
</protein>
<dbReference type="InterPro" id="IPR037171">
    <property type="entry name" value="NagB/RpiA_transferase-like"/>
</dbReference>
<dbReference type="GO" id="GO:0005737">
    <property type="term" value="C:cytoplasm"/>
    <property type="evidence" value="ECO:0007669"/>
    <property type="project" value="TreeGrafter"/>
</dbReference>
<dbReference type="PANTHER" id="PTHR11280">
    <property type="entry name" value="GLUCOSAMINE-6-PHOSPHATE ISOMERASE"/>
    <property type="match status" value="1"/>
</dbReference>
<dbReference type="InterPro" id="IPR006148">
    <property type="entry name" value="Glc/Gal-6P_isomerase"/>
</dbReference>
<reference evidence="3 4" key="1">
    <citation type="submission" date="2016-05" db="EMBL/GenBank/DDBJ databases">
        <title>Niabella ginsenosidivorans BS26 whole genome sequencing.</title>
        <authorList>
            <person name="Im W.T."/>
            <person name="Siddiqi M.Z."/>
        </authorList>
    </citation>
    <scope>NUCLEOTIDE SEQUENCE [LARGE SCALE GENOMIC DNA]</scope>
    <source>
        <strain evidence="3 4">BS26</strain>
    </source>
</reference>
<evidence type="ECO:0000259" key="2">
    <source>
        <dbReference type="Pfam" id="PF01182"/>
    </source>
</evidence>
<accession>A0A1A9I9R1</accession>
<dbReference type="GO" id="GO:0042802">
    <property type="term" value="F:identical protein binding"/>
    <property type="evidence" value="ECO:0007669"/>
    <property type="project" value="TreeGrafter"/>
</dbReference>
<dbReference type="InterPro" id="IPR018321">
    <property type="entry name" value="Glucosamine6P_isomerase_CS"/>
</dbReference>
<dbReference type="RefSeq" id="WP_067760946.1">
    <property type="nucleotide sequence ID" value="NZ_CP015772.1"/>
</dbReference>
<name>A0A1A9I9R1_9BACT</name>
<dbReference type="Gene3D" id="3.40.50.1360">
    <property type="match status" value="1"/>
</dbReference>
<dbReference type="STRING" id="1176587.A8C56_22665"/>
<dbReference type="GO" id="GO:0006046">
    <property type="term" value="P:N-acetylglucosamine catabolic process"/>
    <property type="evidence" value="ECO:0007669"/>
    <property type="project" value="TreeGrafter"/>
</dbReference>
<dbReference type="AlphaFoldDB" id="A0A1A9I9R1"/>
<dbReference type="GO" id="GO:0006043">
    <property type="term" value="P:glucosamine catabolic process"/>
    <property type="evidence" value="ECO:0007669"/>
    <property type="project" value="TreeGrafter"/>
</dbReference>
<sequence length="246" mass="26546">MELRVFKDYGRASAVVADIMSTVLAEKPDAVLCMASGDSPRLACALFCEQVKKEATDCSRLFLVGLDEWVGVPPATPGACSNDFRERLIEPLGLKKEQYHFFNGLASDLREECIKMDTVIAQKGGIDLMVVGVGMNGHIGFNEPGVDAGLKSHVIGLDAVTKEVGQKYFQVGRVLNKGITLGLSYLMEAKKVVLIASGAHKSGVIKKVLTDEVSSAFPATLLRRHGNSVIITDEDATAEIRNITHL</sequence>
<evidence type="ECO:0000313" key="4">
    <source>
        <dbReference type="Proteomes" id="UP000077667"/>
    </source>
</evidence>
<keyword evidence="1" id="KW-0378">Hydrolase</keyword>
<dbReference type="GO" id="GO:0004342">
    <property type="term" value="F:glucosamine-6-phosphate deaminase activity"/>
    <property type="evidence" value="ECO:0007669"/>
    <property type="project" value="InterPro"/>
</dbReference>
<dbReference type="Proteomes" id="UP000077667">
    <property type="component" value="Chromosome"/>
</dbReference>
<dbReference type="PROSITE" id="PS01161">
    <property type="entry name" value="GLC_GALNAC_ISOMERASE"/>
    <property type="match status" value="1"/>
</dbReference>
<dbReference type="EMBL" id="CP015772">
    <property type="protein sequence ID" value="ANH83411.1"/>
    <property type="molecule type" value="Genomic_DNA"/>
</dbReference>
<keyword evidence="4" id="KW-1185">Reference proteome</keyword>
<proteinExistence type="predicted"/>
<gene>
    <name evidence="3" type="ORF">A8C56_22665</name>
</gene>
<dbReference type="CDD" id="cd01399">
    <property type="entry name" value="GlcN6P_deaminase"/>
    <property type="match status" value="1"/>
</dbReference>
<dbReference type="OrthoDB" id="9791139at2"/>
<dbReference type="GO" id="GO:0005975">
    <property type="term" value="P:carbohydrate metabolic process"/>
    <property type="evidence" value="ECO:0007669"/>
    <property type="project" value="InterPro"/>
</dbReference>
<dbReference type="GO" id="GO:0019262">
    <property type="term" value="P:N-acetylneuraminate catabolic process"/>
    <property type="evidence" value="ECO:0007669"/>
    <property type="project" value="TreeGrafter"/>
</dbReference>
<dbReference type="InterPro" id="IPR004547">
    <property type="entry name" value="Glucosamine6P_isomerase"/>
</dbReference>
<dbReference type="SUPFAM" id="SSF100950">
    <property type="entry name" value="NagB/RpiA/CoA transferase-like"/>
    <property type="match status" value="1"/>
</dbReference>
<organism evidence="3 4">
    <name type="scientific">Niabella ginsenosidivorans</name>
    <dbReference type="NCBI Taxonomy" id="1176587"/>
    <lineage>
        <taxon>Bacteria</taxon>
        <taxon>Pseudomonadati</taxon>
        <taxon>Bacteroidota</taxon>
        <taxon>Chitinophagia</taxon>
        <taxon>Chitinophagales</taxon>
        <taxon>Chitinophagaceae</taxon>
        <taxon>Niabella</taxon>
    </lineage>
</organism>
<evidence type="ECO:0000256" key="1">
    <source>
        <dbReference type="ARBA" id="ARBA00022801"/>
    </source>
</evidence>
<dbReference type="PANTHER" id="PTHR11280:SF5">
    <property type="entry name" value="GLUCOSAMINE-6-PHOSPHATE ISOMERASE"/>
    <property type="match status" value="1"/>
</dbReference>
<evidence type="ECO:0000313" key="3">
    <source>
        <dbReference type="EMBL" id="ANH83411.1"/>
    </source>
</evidence>
<feature type="domain" description="Glucosamine/galactosamine-6-phosphate isomerase" evidence="2">
    <location>
        <begin position="13"/>
        <end position="227"/>
    </location>
</feature>
<dbReference type="Pfam" id="PF01182">
    <property type="entry name" value="Glucosamine_iso"/>
    <property type="match status" value="1"/>
</dbReference>
<dbReference type="KEGG" id="nia:A8C56_22665"/>